<dbReference type="RefSeq" id="WP_066445602.1">
    <property type="nucleotide sequence ID" value="NZ_DBGCPY010000067.1"/>
</dbReference>
<reference evidence="4 5" key="1">
    <citation type="submission" date="2019-03" db="EMBL/GenBank/DDBJ databases">
        <title>Genomic Encyclopedia of Type Strains, Phase IV (KMG-IV): sequencing the most valuable type-strain genomes for metagenomic binning, comparative biology and taxonomic classification.</title>
        <authorList>
            <person name="Goeker M."/>
        </authorList>
    </citation>
    <scope>NUCLEOTIDE SEQUENCE [LARGE SCALE GENOMIC DNA]</scope>
    <source>
        <strain evidence="4 5">DSM 29487</strain>
    </source>
</reference>
<sequence length="313" mass="36432">MDKVSIIMPVYNAELYIKHSLSSVVNQTYSNLEIIIVNDGSTDNTLHKISKYSSVDTRIQIISTKNKGASHARNIGVRESTGKYVFFIDSDDYIEADTIELLHNQIVNNKDVGFVECDFDYVSNHNIKLDSKNYNPIIFSKDELFNRFFRVNGGKNIHSICAKLIRRELITNVKFLEGKMNEDVLALYDLINLTNQSIYINCSLYHYFQNREGVTNKKFNIKQLDLLYIWQLVLNKTKESNVKYVSCAESNLNRSYFTLLAKMKVNGFDNKNIEMQKIKKFLKNKVKDNFFSIIKLKMGIKRKIALIYLLIFY</sequence>
<evidence type="ECO:0000313" key="4">
    <source>
        <dbReference type="EMBL" id="TCW02892.1"/>
    </source>
</evidence>
<dbReference type="Pfam" id="PF00535">
    <property type="entry name" value="Glycos_transf_2"/>
    <property type="match status" value="1"/>
</dbReference>
<proteinExistence type="predicted"/>
<gene>
    <name evidence="4" type="ORF">EDD60_101196</name>
</gene>
<keyword evidence="1" id="KW-0328">Glycosyltransferase</keyword>
<dbReference type="InterPro" id="IPR029044">
    <property type="entry name" value="Nucleotide-diphossugar_trans"/>
</dbReference>
<evidence type="ECO:0000256" key="1">
    <source>
        <dbReference type="ARBA" id="ARBA00022676"/>
    </source>
</evidence>
<feature type="domain" description="Glycosyltransferase 2-like" evidence="3">
    <location>
        <begin position="5"/>
        <end position="170"/>
    </location>
</feature>
<dbReference type="SUPFAM" id="SSF53448">
    <property type="entry name" value="Nucleotide-diphospho-sugar transferases"/>
    <property type="match status" value="1"/>
</dbReference>
<protein>
    <submittedName>
        <fullName evidence="4">Glycosyltransferase involved in cell wall biosynthesis</fullName>
    </submittedName>
</protein>
<name>A0A4V2W5Z0_9FIRM</name>
<keyword evidence="5" id="KW-1185">Reference proteome</keyword>
<dbReference type="CDD" id="cd00761">
    <property type="entry name" value="Glyco_tranf_GTA_type"/>
    <property type="match status" value="1"/>
</dbReference>
<organism evidence="4 5">
    <name type="scientific">Longibaculum muris</name>
    <dbReference type="NCBI Taxonomy" id="1796628"/>
    <lineage>
        <taxon>Bacteria</taxon>
        <taxon>Bacillati</taxon>
        <taxon>Bacillota</taxon>
        <taxon>Erysipelotrichia</taxon>
        <taxon>Erysipelotrichales</taxon>
        <taxon>Coprobacillaceae</taxon>
        <taxon>Longibaculum</taxon>
    </lineage>
</organism>
<evidence type="ECO:0000313" key="5">
    <source>
        <dbReference type="Proteomes" id="UP000295515"/>
    </source>
</evidence>
<keyword evidence="2 4" id="KW-0808">Transferase</keyword>
<evidence type="ECO:0000256" key="2">
    <source>
        <dbReference type="ARBA" id="ARBA00022679"/>
    </source>
</evidence>
<dbReference type="PANTHER" id="PTHR22916">
    <property type="entry name" value="GLYCOSYLTRANSFERASE"/>
    <property type="match status" value="1"/>
</dbReference>
<comment type="caution">
    <text evidence="4">The sequence shown here is derived from an EMBL/GenBank/DDBJ whole genome shotgun (WGS) entry which is preliminary data.</text>
</comment>
<dbReference type="GO" id="GO:0016757">
    <property type="term" value="F:glycosyltransferase activity"/>
    <property type="evidence" value="ECO:0007669"/>
    <property type="project" value="UniProtKB-KW"/>
</dbReference>
<dbReference type="EMBL" id="SMCQ01000001">
    <property type="protein sequence ID" value="TCW02892.1"/>
    <property type="molecule type" value="Genomic_DNA"/>
</dbReference>
<dbReference type="AlphaFoldDB" id="A0A4V2W5Z0"/>
<dbReference type="Proteomes" id="UP000295515">
    <property type="component" value="Unassembled WGS sequence"/>
</dbReference>
<dbReference type="InterPro" id="IPR001173">
    <property type="entry name" value="Glyco_trans_2-like"/>
</dbReference>
<dbReference type="Gene3D" id="3.90.550.10">
    <property type="entry name" value="Spore Coat Polysaccharide Biosynthesis Protein SpsA, Chain A"/>
    <property type="match status" value="1"/>
</dbReference>
<dbReference type="GeneID" id="98914021"/>
<dbReference type="PANTHER" id="PTHR22916:SF51">
    <property type="entry name" value="GLYCOSYLTRANSFERASE EPSH-RELATED"/>
    <property type="match status" value="1"/>
</dbReference>
<evidence type="ECO:0000259" key="3">
    <source>
        <dbReference type="Pfam" id="PF00535"/>
    </source>
</evidence>
<accession>A0A4V2W5Z0</accession>